<proteinExistence type="predicted"/>
<dbReference type="Proteomes" id="UP000474061">
    <property type="component" value="Unassembled WGS sequence"/>
</dbReference>
<evidence type="ECO:0000313" key="3">
    <source>
        <dbReference type="Proteomes" id="UP000474061"/>
    </source>
</evidence>
<reference evidence="1" key="4">
    <citation type="journal article" date="2023" name="Commun. Biol.">
        <title>Suspicions of two bridgehead invasions of Xylella fastidiosa subsp. multiplex in France.</title>
        <authorList>
            <person name="Dupas E."/>
            <person name="Durand K."/>
            <person name="Rieux A."/>
            <person name="Briand M."/>
            <person name="Pruvost O."/>
            <person name="Cunty A."/>
            <person name="Denance N."/>
            <person name="Donnadieu C."/>
            <person name="Legendre B."/>
            <person name="Lopez-Roques C."/>
            <person name="Cesbron S."/>
            <person name="Ravigne V."/>
            <person name="Jacques M.A."/>
        </authorList>
    </citation>
    <scope>NUCLEOTIDE SEQUENCE</scope>
    <source>
        <strain evidence="1">CFBP8070</strain>
    </source>
</reference>
<evidence type="ECO:0008006" key="4">
    <source>
        <dbReference type="Google" id="ProtNLM"/>
    </source>
</evidence>
<gene>
    <name evidence="2" type="ORF">FG476_11510</name>
    <name evidence="1" type="ORF">LOK82_13130</name>
</gene>
<reference evidence="1" key="3">
    <citation type="submission" date="2021-11" db="EMBL/GenBank/DDBJ databases">
        <authorList>
            <person name="Denance N."/>
            <person name="Briand M."/>
            <person name="Dupas E."/>
            <person name="Durand K."/>
            <person name="Legendre B."/>
            <person name="Cunty A."/>
            <person name="Donnadieu C."/>
            <person name="Lopez Roques C."/>
            <person name="Cesbron S."/>
            <person name="Jacques M.A."/>
        </authorList>
    </citation>
    <scope>NUCLEOTIDE SEQUENCE</scope>
    <source>
        <strain evidence="1">CFBP8070</strain>
    </source>
</reference>
<dbReference type="EMBL" id="VDCJ01000352">
    <property type="protein sequence ID" value="MRU24653.1"/>
    <property type="molecule type" value="Genomic_DNA"/>
</dbReference>
<comment type="caution">
    <text evidence="2">The sequence shown here is derived from an EMBL/GenBank/DDBJ whole genome shotgun (WGS) entry which is preliminary data.</text>
</comment>
<sequence length="167" mass="19099">MARYTFGDPVDIQAGRIGGRKAFPKRLKQQLLARDGSIDMFTGQHVPETALTIDHHIPYEVAGDIGDDFDPAEFMLLDGSSQRSKSWSCENWQTAKDPDVCRTCYWAYPEDYSHMVLLQLRRVDVSWSGDDVNDHDTLRHHAQREGVSVQELVKRAVKELLQRLRAT</sequence>
<protein>
    <recommendedName>
        <fullName evidence="4">HNH endonuclease</fullName>
    </recommendedName>
</protein>
<reference evidence="2" key="2">
    <citation type="journal article" date="2020" name="Appl. Environ. Microbiol.">
        <title>Multiple intercontinental introductions associated with the emergence of a plant pathogen in Europe.</title>
        <authorList>
            <person name="Landa B.B."/>
            <person name="Castillo A.I."/>
            <person name="Giampetruzzi A."/>
            <person name="Kahn A."/>
            <person name="Roman-Ecija M."/>
            <person name="Velasco-Amo M.P."/>
            <person name="Navas-Cortes J.A."/>
            <person name="Marco-Noales E."/>
            <person name="Barbe S."/>
            <person name="Moralejo E."/>
            <person name="Coletta-Filho H.D."/>
            <person name="Saldarelli P."/>
            <person name="Saponari M."/>
            <person name="Almeida R.P.P."/>
        </authorList>
    </citation>
    <scope>NUCLEOTIDE SEQUENCE</scope>
    <source>
        <strain evidence="2">XYL1981</strain>
    </source>
</reference>
<dbReference type="Proteomes" id="UP001220702">
    <property type="component" value="Unassembled WGS sequence"/>
</dbReference>
<dbReference type="RefSeq" id="WP_004083561.1">
    <property type="nucleotide sequence ID" value="NZ_CP064325.1"/>
</dbReference>
<name>A0A9Q4MJS9_XYLFS</name>
<reference evidence="2" key="1">
    <citation type="submission" date="2019-05" db="EMBL/GenBank/DDBJ databases">
        <authorList>
            <person name="Castillo A."/>
            <person name="Giampetruzzi A."/>
            <person name="Landa B."/>
            <person name="Saponari M."/>
            <person name="Almeida R.P.P."/>
            <person name="Moralejo E."/>
            <person name="Marco-Noales E."/>
            <person name="Velasco-Amo M.P."/>
            <person name="Roman-Ecija M."/>
            <person name="Navarro I."/>
            <person name="Monterde A."/>
            <person name="Barbe S."/>
        </authorList>
    </citation>
    <scope>NUCLEOTIDE SEQUENCE</scope>
    <source>
        <strain evidence="2">XYL1981</strain>
    </source>
</reference>
<evidence type="ECO:0000313" key="1">
    <source>
        <dbReference type="EMBL" id="MDC6409500.1"/>
    </source>
</evidence>
<dbReference type="AlphaFoldDB" id="A0A9Q4MJS9"/>
<dbReference type="EMBL" id="JAJKGN010000002">
    <property type="protein sequence ID" value="MDC6409500.1"/>
    <property type="molecule type" value="Genomic_DNA"/>
</dbReference>
<organism evidence="2 3">
    <name type="scientific">Xylella fastidiosa subsp. multiplex</name>
    <dbReference type="NCBI Taxonomy" id="644357"/>
    <lineage>
        <taxon>Bacteria</taxon>
        <taxon>Pseudomonadati</taxon>
        <taxon>Pseudomonadota</taxon>
        <taxon>Gammaproteobacteria</taxon>
        <taxon>Lysobacterales</taxon>
        <taxon>Lysobacteraceae</taxon>
        <taxon>Xylella</taxon>
    </lineage>
</organism>
<accession>A0A9Q4MJS9</accession>
<evidence type="ECO:0000313" key="2">
    <source>
        <dbReference type="EMBL" id="MRU24653.1"/>
    </source>
</evidence>